<reference evidence="1 2" key="1">
    <citation type="submission" date="2019-08" db="EMBL/GenBank/DDBJ databases">
        <title>Archangium and Cystobacter genomes.</title>
        <authorList>
            <person name="Chen I.-C.K."/>
            <person name="Wielgoss S."/>
        </authorList>
    </citation>
    <scope>NUCLEOTIDE SEQUENCE [LARGE SCALE GENOMIC DNA]</scope>
    <source>
        <strain evidence="1 2">Cbm 6</strain>
    </source>
</reference>
<accession>A0ABY9X5J9</accession>
<organism evidence="1 2">
    <name type="scientific">Archangium minus</name>
    <dbReference type="NCBI Taxonomy" id="83450"/>
    <lineage>
        <taxon>Bacteria</taxon>
        <taxon>Pseudomonadati</taxon>
        <taxon>Myxococcota</taxon>
        <taxon>Myxococcia</taxon>
        <taxon>Myxococcales</taxon>
        <taxon>Cystobacterineae</taxon>
        <taxon>Archangiaceae</taxon>
        <taxon>Archangium</taxon>
    </lineage>
</organism>
<sequence>MLDGFTIDGQEKLVNKTYPTSLSSVRSFKDANQGLIADGRLIYIGSSDTSRDITGVVIRNMFLNGAGGECIRMRNRATGNEVADSVIQWCGMYGKGDDDVCQ</sequence>
<evidence type="ECO:0000313" key="1">
    <source>
        <dbReference type="EMBL" id="WNG50667.1"/>
    </source>
</evidence>
<evidence type="ECO:0000313" key="2">
    <source>
        <dbReference type="Proteomes" id="UP001611383"/>
    </source>
</evidence>
<keyword evidence="2" id="KW-1185">Reference proteome</keyword>
<dbReference type="RefSeq" id="WP_395810030.1">
    <property type="nucleotide sequence ID" value="NZ_CP043494.1"/>
</dbReference>
<dbReference type="EMBL" id="CP043494">
    <property type="protein sequence ID" value="WNG50667.1"/>
    <property type="molecule type" value="Genomic_DNA"/>
</dbReference>
<gene>
    <name evidence="1" type="ORF">F0U60_45995</name>
</gene>
<protein>
    <submittedName>
        <fullName evidence="1">Uncharacterized protein</fullName>
    </submittedName>
</protein>
<proteinExistence type="predicted"/>
<name>A0ABY9X5J9_9BACT</name>
<dbReference type="Proteomes" id="UP001611383">
    <property type="component" value="Chromosome"/>
</dbReference>